<name>A0A1M6EN26_9CLOT</name>
<dbReference type="Gene3D" id="3.40.50.2300">
    <property type="match status" value="1"/>
</dbReference>
<dbReference type="STRING" id="1121302.SAMN02745163_00892"/>
<dbReference type="AlphaFoldDB" id="A0A1M6EN26"/>
<dbReference type="PROSITE" id="PS51755">
    <property type="entry name" value="OMPR_PHOB"/>
    <property type="match status" value="1"/>
</dbReference>
<organism evidence="12 13">
    <name type="scientific">Clostridium cavendishii DSM 21758</name>
    <dbReference type="NCBI Taxonomy" id="1121302"/>
    <lineage>
        <taxon>Bacteria</taxon>
        <taxon>Bacillati</taxon>
        <taxon>Bacillota</taxon>
        <taxon>Clostridia</taxon>
        <taxon>Eubacteriales</taxon>
        <taxon>Clostridiaceae</taxon>
        <taxon>Clostridium</taxon>
    </lineage>
</organism>
<dbReference type="Gene3D" id="6.10.250.690">
    <property type="match status" value="1"/>
</dbReference>
<dbReference type="SMART" id="SM00862">
    <property type="entry name" value="Trans_reg_C"/>
    <property type="match status" value="1"/>
</dbReference>
<gene>
    <name evidence="12" type="ORF">SAMN02745163_00892</name>
</gene>
<evidence type="ECO:0000259" key="10">
    <source>
        <dbReference type="PROSITE" id="PS50110"/>
    </source>
</evidence>
<comment type="function">
    <text evidence="7">May play the central regulatory role in sporulation. It may be an element of the effector pathway responsible for the activation of sporulation genes in response to nutritional stress. Spo0A may act in concert with spo0H (a sigma factor) to control the expression of some genes that are critical to the sporulation process.</text>
</comment>
<dbReference type="SUPFAM" id="SSF46894">
    <property type="entry name" value="C-terminal effector domain of the bipartite response regulators"/>
    <property type="match status" value="1"/>
</dbReference>
<evidence type="ECO:0000259" key="11">
    <source>
        <dbReference type="PROSITE" id="PS51755"/>
    </source>
</evidence>
<evidence type="ECO:0000313" key="13">
    <source>
        <dbReference type="Proteomes" id="UP000184310"/>
    </source>
</evidence>
<dbReference type="InterPro" id="IPR039420">
    <property type="entry name" value="WalR-like"/>
</dbReference>
<evidence type="ECO:0000313" key="12">
    <source>
        <dbReference type="EMBL" id="SHI86718.1"/>
    </source>
</evidence>
<dbReference type="Pfam" id="PF00072">
    <property type="entry name" value="Response_reg"/>
    <property type="match status" value="1"/>
</dbReference>
<dbReference type="CDD" id="cd00383">
    <property type="entry name" value="trans_reg_C"/>
    <property type="match status" value="1"/>
</dbReference>
<reference evidence="12 13" key="1">
    <citation type="submission" date="2016-11" db="EMBL/GenBank/DDBJ databases">
        <authorList>
            <person name="Jaros S."/>
            <person name="Januszkiewicz K."/>
            <person name="Wedrychowicz H."/>
        </authorList>
    </citation>
    <scope>NUCLEOTIDE SEQUENCE [LARGE SCALE GENOMIC DNA]</scope>
    <source>
        <strain evidence="12 13">DSM 21758</strain>
    </source>
</reference>
<dbReference type="FunFam" id="3.40.50.2300:FF:000001">
    <property type="entry name" value="DNA-binding response regulator PhoB"/>
    <property type="match status" value="1"/>
</dbReference>
<dbReference type="EMBL" id="FQZB01000005">
    <property type="protein sequence ID" value="SHI86718.1"/>
    <property type="molecule type" value="Genomic_DNA"/>
</dbReference>
<evidence type="ECO:0000256" key="3">
    <source>
        <dbReference type="ARBA" id="ARBA00023012"/>
    </source>
</evidence>
<keyword evidence="5 9" id="KW-0238">DNA-binding</keyword>
<dbReference type="InterPro" id="IPR001789">
    <property type="entry name" value="Sig_transdc_resp-reg_receiver"/>
</dbReference>
<dbReference type="GO" id="GO:0006355">
    <property type="term" value="P:regulation of DNA-templated transcription"/>
    <property type="evidence" value="ECO:0007669"/>
    <property type="project" value="InterPro"/>
</dbReference>
<dbReference type="PANTHER" id="PTHR48111">
    <property type="entry name" value="REGULATOR OF RPOS"/>
    <property type="match status" value="1"/>
</dbReference>
<dbReference type="PANTHER" id="PTHR48111:SF54">
    <property type="entry name" value="STAGE 0 SPORULATION PROTEIN A HOMOLOG"/>
    <property type="match status" value="1"/>
</dbReference>
<feature type="domain" description="Response regulatory" evidence="10">
    <location>
        <begin position="2"/>
        <end position="116"/>
    </location>
</feature>
<evidence type="ECO:0000256" key="5">
    <source>
        <dbReference type="ARBA" id="ARBA00023125"/>
    </source>
</evidence>
<dbReference type="GO" id="GO:0000976">
    <property type="term" value="F:transcription cis-regulatory region binding"/>
    <property type="evidence" value="ECO:0007669"/>
    <property type="project" value="TreeGrafter"/>
</dbReference>
<dbReference type="SMART" id="SM00448">
    <property type="entry name" value="REC"/>
    <property type="match status" value="1"/>
</dbReference>
<dbReference type="GO" id="GO:0005829">
    <property type="term" value="C:cytosol"/>
    <property type="evidence" value="ECO:0007669"/>
    <property type="project" value="TreeGrafter"/>
</dbReference>
<feature type="domain" description="OmpR/PhoB-type" evidence="11">
    <location>
        <begin position="126"/>
        <end position="225"/>
    </location>
</feature>
<evidence type="ECO:0000256" key="1">
    <source>
        <dbReference type="ARBA" id="ARBA00018672"/>
    </source>
</evidence>
<dbReference type="InterPro" id="IPR011006">
    <property type="entry name" value="CheY-like_superfamily"/>
</dbReference>
<dbReference type="Pfam" id="PF00486">
    <property type="entry name" value="Trans_reg_C"/>
    <property type="match status" value="1"/>
</dbReference>
<feature type="DNA-binding region" description="OmpR/PhoB-type" evidence="9">
    <location>
        <begin position="126"/>
        <end position="225"/>
    </location>
</feature>
<dbReference type="OrthoDB" id="9790442at2"/>
<dbReference type="GO" id="GO:0032993">
    <property type="term" value="C:protein-DNA complex"/>
    <property type="evidence" value="ECO:0007669"/>
    <property type="project" value="TreeGrafter"/>
</dbReference>
<evidence type="ECO:0000256" key="7">
    <source>
        <dbReference type="ARBA" id="ARBA00024867"/>
    </source>
</evidence>
<dbReference type="SUPFAM" id="SSF52172">
    <property type="entry name" value="CheY-like"/>
    <property type="match status" value="1"/>
</dbReference>
<keyword evidence="2 8" id="KW-0597">Phosphoprotein</keyword>
<dbReference type="Proteomes" id="UP000184310">
    <property type="component" value="Unassembled WGS sequence"/>
</dbReference>
<dbReference type="CDD" id="cd17574">
    <property type="entry name" value="REC_OmpR"/>
    <property type="match status" value="1"/>
</dbReference>
<protein>
    <recommendedName>
        <fullName evidence="1">Stage 0 sporulation protein A homolog</fullName>
    </recommendedName>
</protein>
<feature type="modified residue" description="4-aspartylphosphate" evidence="8">
    <location>
        <position position="51"/>
    </location>
</feature>
<evidence type="ECO:0000256" key="2">
    <source>
        <dbReference type="ARBA" id="ARBA00022553"/>
    </source>
</evidence>
<dbReference type="InterPro" id="IPR036388">
    <property type="entry name" value="WH-like_DNA-bd_sf"/>
</dbReference>
<dbReference type="PROSITE" id="PS50110">
    <property type="entry name" value="RESPONSE_REGULATORY"/>
    <property type="match status" value="1"/>
</dbReference>
<dbReference type="Gene3D" id="1.10.10.10">
    <property type="entry name" value="Winged helix-like DNA-binding domain superfamily/Winged helix DNA-binding domain"/>
    <property type="match status" value="1"/>
</dbReference>
<evidence type="ECO:0000256" key="9">
    <source>
        <dbReference type="PROSITE-ProRule" id="PRU01091"/>
    </source>
</evidence>
<sequence length="225" mass="25891">MKILILEDEENIRGFLKINFERNNFIVIEASNGREAIEKSIKEEPDVAILDIMVPEIDGLTVCKILREKYSNMGIVMLTAKGQDLDKIMGLEYGADDYIVKPFNPLEITLRIKALMRRLKGHDNVDESITYGPFSVDSYSQTISKTQQPLDLTPTEFLMLKNFIKNPGKAFTRDELLNIVWGVDFFGDAKIVDVNIRRLRTKIENNPSEPEYIETVWGKGYRLRK</sequence>
<dbReference type="RefSeq" id="WP_072985475.1">
    <property type="nucleotide sequence ID" value="NZ_FQZB01000005.1"/>
</dbReference>
<keyword evidence="6" id="KW-0804">Transcription</keyword>
<keyword evidence="3" id="KW-0902">Two-component regulatory system</keyword>
<proteinExistence type="predicted"/>
<evidence type="ECO:0000256" key="4">
    <source>
        <dbReference type="ARBA" id="ARBA00023015"/>
    </source>
</evidence>
<dbReference type="InterPro" id="IPR016032">
    <property type="entry name" value="Sig_transdc_resp-reg_C-effctor"/>
</dbReference>
<dbReference type="GO" id="GO:0000156">
    <property type="term" value="F:phosphorelay response regulator activity"/>
    <property type="evidence" value="ECO:0007669"/>
    <property type="project" value="TreeGrafter"/>
</dbReference>
<dbReference type="InterPro" id="IPR001867">
    <property type="entry name" value="OmpR/PhoB-type_DNA-bd"/>
</dbReference>
<keyword evidence="13" id="KW-1185">Reference proteome</keyword>
<keyword evidence="4" id="KW-0805">Transcription regulation</keyword>
<evidence type="ECO:0000256" key="8">
    <source>
        <dbReference type="PROSITE-ProRule" id="PRU00169"/>
    </source>
</evidence>
<evidence type="ECO:0000256" key="6">
    <source>
        <dbReference type="ARBA" id="ARBA00023163"/>
    </source>
</evidence>
<accession>A0A1M6EN26</accession>
<dbReference type="FunFam" id="1.10.10.10:FF:000018">
    <property type="entry name" value="DNA-binding response regulator ResD"/>
    <property type="match status" value="1"/>
</dbReference>